<keyword evidence="2" id="KW-1185">Reference proteome</keyword>
<dbReference type="AlphaFoldDB" id="A0A1I8FDG0"/>
<protein>
    <submittedName>
        <fullName evidence="3">Uncharacterized protein</fullName>
    </submittedName>
</protein>
<evidence type="ECO:0000256" key="1">
    <source>
        <dbReference type="SAM" id="MobiDB-lite"/>
    </source>
</evidence>
<evidence type="ECO:0000313" key="2">
    <source>
        <dbReference type="Proteomes" id="UP000095280"/>
    </source>
</evidence>
<dbReference type="WBParaSite" id="maker-unitig_28933-snap-gene-0.2-mRNA-1">
    <property type="protein sequence ID" value="maker-unitig_28933-snap-gene-0.2-mRNA-1"/>
    <property type="gene ID" value="maker-unitig_28933-snap-gene-0.2"/>
</dbReference>
<dbReference type="Proteomes" id="UP000095280">
    <property type="component" value="Unplaced"/>
</dbReference>
<organism evidence="2 3">
    <name type="scientific">Macrostomum lignano</name>
    <dbReference type="NCBI Taxonomy" id="282301"/>
    <lineage>
        <taxon>Eukaryota</taxon>
        <taxon>Metazoa</taxon>
        <taxon>Spiralia</taxon>
        <taxon>Lophotrochozoa</taxon>
        <taxon>Platyhelminthes</taxon>
        <taxon>Rhabditophora</taxon>
        <taxon>Macrostomorpha</taxon>
        <taxon>Macrostomida</taxon>
        <taxon>Macrostomidae</taxon>
        <taxon>Macrostomum</taxon>
    </lineage>
</organism>
<sequence>MPLPGRYVQSWAAEQIWQRRVPPSPCEPSLKTCTDYEDRMADPFCAPPATRGAHLPLVGDRHQRQTIPCCCAVRASVGFVMQSDGSDDAEGGAETKLGSKALVLQHGQWLAAAPRRQPSTSCCQMASGCSRLGRGLGPRVSGRSLEPPVELQLENPCRGQLGGLQRPRTAPNAAERDQKPILPELRAPHVEKTEIALAFFSEQLRLPDSGLLSSTRMAAGERLSCVARTAEPCQTAVVLGSSPHWLVGQTRHIAVTSSACSIWNVSHSCRLLQADGASPVPLRRVESLTVPICTLIRIAAEQLQQRHQLQVSRSMAHQNWSVRCSVNQSGVVYDEAESLEQLRPPIFYPASIQVDASIESSRLHLAVAASDARP</sequence>
<feature type="region of interest" description="Disordered" evidence="1">
    <location>
        <begin position="156"/>
        <end position="182"/>
    </location>
</feature>
<name>A0A1I8FDG0_9PLAT</name>
<reference evidence="3" key="1">
    <citation type="submission" date="2016-11" db="UniProtKB">
        <authorList>
            <consortium name="WormBaseParasite"/>
        </authorList>
    </citation>
    <scope>IDENTIFICATION</scope>
</reference>
<accession>A0A1I8FDG0</accession>
<proteinExistence type="predicted"/>
<evidence type="ECO:0000313" key="3">
    <source>
        <dbReference type="WBParaSite" id="maker-unitig_28933-snap-gene-0.2-mRNA-1"/>
    </source>
</evidence>